<sequence length="624" mass="71068">MSEKKSTLRFVILQGQQYCVLSYKRLRFALVIWEDSASFKTWLRLSQDLVAFCLEDFLRFVSRPAAFCLKTWLRFISRPPAFCLKTLLRFVSRLGCILSQDLLHFVSRLTAFCLKIVAFCLQASCVLSTFEDLFCVLGKENEVNILKSINEGPYQMGTVQEPLAEGTEGAPHLGPEQPQVYSDLSPEEKDRYNADIRDTNILLQGLPKDIYTLINHYTNAKDIWDNHKGETIHDYYVRFAKLINDMRNIKMTMSRMQLNFKFMNNMLPEWGKFVTAVKLNRGLRDCNYDQWYAYLKQHETRAKENKMMLERFSQNTLDPLALMSNVSNQQRYSPSSSTSSSTHVPQHLADNAHLDSSLSSTEDLIENLTNTLALLTQSHKTFLPQTNNQLQTSSNTRNQAIVHDGRVVVQNVQGQQNKGQGMNPRGGGAAGYGGVQNRVGNANLGQARQAEDYDAFDSDVDEAPTAQTMFMANLSSADPVTDEAGPSYDSDILSEVQDHDHYQDAICEHHKEHAMHDNVQLNHDVDSHADHTSDSNMIPYDQYVKDNAVPVVHSNVSSVPNDAFMMIYNDMYEPHAQSVSNTSRNTVVENSLTVEITTYKEQVELYERRAKFELTEREQKINEK</sequence>
<protein>
    <recommendedName>
        <fullName evidence="2">Integrase, catalytic region, zinc finger, CCHC-type, peptidase aspartic, catalytic</fullName>
    </recommendedName>
</protein>
<accession>A0A6L2K3P4</accession>
<proteinExistence type="predicted"/>
<organism evidence="1">
    <name type="scientific">Tanacetum cinerariifolium</name>
    <name type="common">Dalmatian daisy</name>
    <name type="synonym">Chrysanthemum cinerariifolium</name>
    <dbReference type="NCBI Taxonomy" id="118510"/>
    <lineage>
        <taxon>Eukaryota</taxon>
        <taxon>Viridiplantae</taxon>
        <taxon>Streptophyta</taxon>
        <taxon>Embryophyta</taxon>
        <taxon>Tracheophyta</taxon>
        <taxon>Spermatophyta</taxon>
        <taxon>Magnoliopsida</taxon>
        <taxon>eudicotyledons</taxon>
        <taxon>Gunneridae</taxon>
        <taxon>Pentapetalae</taxon>
        <taxon>asterids</taxon>
        <taxon>campanulids</taxon>
        <taxon>Asterales</taxon>
        <taxon>Asteraceae</taxon>
        <taxon>Asteroideae</taxon>
        <taxon>Anthemideae</taxon>
        <taxon>Anthemidinae</taxon>
        <taxon>Tanacetum</taxon>
    </lineage>
</organism>
<name>A0A6L2K3P4_TANCI</name>
<reference evidence="1" key="1">
    <citation type="journal article" date="2019" name="Sci. Rep.">
        <title>Draft genome of Tanacetum cinerariifolium, the natural source of mosquito coil.</title>
        <authorList>
            <person name="Yamashiro T."/>
            <person name="Shiraishi A."/>
            <person name="Satake H."/>
            <person name="Nakayama K."/>
        </authorList>
    </citation>
    <scope>NUCLEOTIDE SEQUENCE</scope>
</reference>
<comment type="caution">
    <text evidence="1">The sequence shown here is derived from an EMBL/GenBank/DDBJ whole genome shotgun (WGS) entry which is preliminary data.</text>
</comment>
<evidence type="ECO:0000313" key="1">
    <source>
        <dbReference type="EMBL" id="GEU43460.1"/>
    </source>
</evidence>
<dbReference type="AlphaFoldDB" id="A0A6L2K3P4"/>
<dbReference type="EMBL" id="BKCJ010001711">
    <property type="protein sequence ID" value="GEU43460.1"/>
    <property type="molecule type" value="Genomic_DNA"/>
</dbReference>
<gene>
    <name evidence="1" type="ORF">Tci_015438</name>
</gene>
<evidence type="ECO:0008006" key="2">
    <source>
        <dbReference type="Google" id="ProtNLM"/>
    </source>
</evidence>